<dbReference type="RefSeq" id="WP_379708462.1">
    <property type="nucleotide sequence ID" value="NZ_JBHTBS010000001.1"/>
</dbReference>
<reference evidence="3" key="1">
    <citation type="journal article" date="2019" name="Int. J. Syst. Evol. Microbiol.">
        <title>The Global Catalogue of Microorganisms (GCM) 10K type strain sequencing project: providing services to taxonomists for standard genome sequencing and annotation.</title>
        <authorList>
            <consortium name="The Broad Institute Genomics Platform"/>
            <consortium name="The Broad Institute Genome Sequencing Center for Infectious Disease"/>
            <person name="Wu L."/>
            <person name="Ma J."/>
        </authorList>
    </citation>
    <scope>NUCLEOTIDE SEQUENCE [LARGE SCALE GENOMIC DNA]</scope>
    <source>
        <strain evidence="3">CGMCC 4.1467</strain>
    </source>
</reference>
<protein>
    <submittedName>
        <fullName evidence="2">DUF4340 domain-containing protein</fullName>
    </submittedName>
</protein>
<dbReference type="InterPro" id="IPR025641">
    <property type="entry name" value="DUF4340"/>
</dbReference>
<accession>A0ABW2L0M3</accession>
<sequence length="634" mass="70658">MRSVVFTLFLGLLAFISVGLAAIRMADGSLARVFGAPATAIGDTLYDFDPATVSNIGLQGNGVKAYCQRTENGWEIVSPWKDRMDPRIAQQLVSFTLGSRVEGALPIEKVESNTLGLEDGWIGIWIRDHDGETLSKYVLGRRTAWLGTEAETGETIPTIFVQPRDKNRKDFIYASTDPNDIHSMLTDGFKRLRDHHPFLFYPPLVQSLRIKNRSGEMLLSRDKPKELWKIVKPLELKSDRDSIYRLVQGLYDLEAIRVMNRSEVTLPTDDPSAVDQIAIQLFGQTTETILEIYPPESPGSPTVLARISDRPNAVFELLRNTTPATEDEKAPVALADLPLSVNELRDPTLTSINPAQIQGILIASTNSDNIFIKRDDPKARFEVLLDGEMRAPNETALFSLLKTITEAKVAGFVSDTATDLSPYGLDRPFLSLRFLGFDDTVIQLDFAQNKDGEILAMRAGTTTVFKIDPAMLGLIPLQSWEWRDTQLWGISEYDVQGLVRKLRDSPELTLVYKARTQTWRAIEDGKDRTPELAIDRANRFLKHLTGLKARSWLRPDHEAARKALADPDMVISINAKLINAQGEDAGFGVKQLTVGSVPVGTNRIYYGSIQGETNPFTISAESFELLSVDLFSFD</sequence>
<proteinExistence type="predicted"/>
<dbReference type="EMBL" id="JBHTBS010000001">
    <property type="protein sequence ID" value="MFC7335896.1"/>
    <property type="molecule type" value="Genomic_DNA"/>
</dbReference>
<dbReference type="Proteomes" id="UP001596472">
    <property type="component" value="Unassembled WGS sequence"/>
</dbReference>
<evidence type="ECO:0000313" key="3">
    <source>
        <dbReference type="Proteomes" id="UP001596472"/>
    </source>
</evidence>
<organism evidence="2 3">
    <name type="scientific">Haloferula chungangensis</name>
    <dbReference type="NCBI Taxonomy" id="1048331"/>
    <lineage>
        <taxon>Bacteria</taxon>
        <taxon>Pseudomonadati</taxon>
        <taxon>Verrucomicrobiota</taxon>
        <taxon>Verrucomicrobiia</taxon>
        <taxon>Verrucomicrobiales</taxon>
        <taxon>Verrucomicrobiaceae</taxon>
        <taxon>Haloferula</taxon>
    </lineage>
</organism>
<keyword evidence="3" id="KW-1185">Reference proteome</keyword>
<dbReference type="Pfam" id="PF14238">
    <property type="entry name" value="DUF4340"/>
    <property type="match status" value="1"/>
</dbReference>
<comment type="caution">
    <text evidence="2">The sequence shown here is derived from an EMBL/GenBank/DDBJ whole genome shotgun (WGS) entry which is preliminary data.</text>
</comment>
<evidence type="ECO:0000259" key="1">
    <source>
        <dbReference type="Pfam" id="PF14238"/>
    </source>
</evidence>
<feature type="domain" description="DUF4340" evidence="1">
    <location>
        <begin position="394"/>
        <end position="560"/>
    </location>
</feature>
<evidence type="ECO:0000313" key="2">
    <source>
        <dbReference type="EMBL" id="MFC7335896.1"/>
    </source>
</evidence>
<name>A0ABW2L0M3_9BACT</name>
<gene>
    <name evidence="2" type="ORF">ACFQY0_01800</name>
</gene>